<name>A0A7X9XJ64_9BACE</name>
<dbReference type="Gene3D" id="3.20.20.190">
    <property type="entry name" value="Phosphatidylinositol (PI) phosphodiesterase"/>
    <property type="match status" value="1"/>
</dbReference>
<protein>
    <submittedName>
        <fullName evidence="2">Glycerophosphodiester phosphodiesterase</fullName>
    </submittedName>
</protein>
<dbReference type="EMBL" id="JABAGL010000019">
    <property type="protein sequence ID" value="NME87138.1"/>
    <property type="molecule type" value="Genomic_DNA"/>
</dbReference>
<reference evidence="2 3" key="1">
    <citation type="submission" date="2020-04" db="EMBL/GenBank/DDBJ databases">
        <authorList>
            <person name="Hitch T.C.A."/>
            <person name="Wylensek D."/>
            <person name="Clavel T."/>
        </authorList>
    </citation>
    <scope>NUCLEOTIDE SEQUENCE [LARGE SCALE GENOMIC DNA]</scope>
    <source>
        <strain evidence="2 3">WCA3-601-WT-5E</strain>
    </source>
</reference>
<dbReference type="AlphaFoldDB" id="A0A7X9XJ64"/>
<feature type="non-terminal residue" evidence="2">
    <location>
        <position position="1"/>
    </location>
</feature>
<comment type="caution">
    <text evidence="2">The sequence shown here is derived from an EMBL/GenBank/DDBJ whole genome shotgun (WGS) entry which is preliminary data.</text>
</comment>
<feature type="domain" description="DUF4996" evidence="1">
    <location>
        <begin position="2"/>
        <end position="80"/>
    </location>
</feature>
<gene>
    <name evidence="2" type="ORF">HF841_14105</name>
</gene>
<dbReference type="RefSeq" id="WP_168947953.1">
    <property type="nucleotide sequence ID" value="NZ_JABAGL010000019.1"/>
</dbReference>
<dbReference type="GO" id="GO:0008081">
    <property type="term" value="F:phosphoric diester hydrolase activity"/>
    <property type="evidence" value="ECO:0007669"/>
    <property type="project" value="InterPro"/>
</dbReference>
<evidence type="ECO:0000259" key="1">
    <source>
        <dbReference type="Pfam" id="PF16387"/>
    </source>
</evidence>
<proteinExistence type="predicted"/>
<dbReference type="InterPro" id="IPR032160">
    <property type="entry name" value="DUF4996"/>
</dbReference>
<dbReference type="GO" id="GO:0006629">
    <property type="term" value="P:lipid metabolic process"/>
    <property type="evidence" value="ECO:0007669"/>
    <property type="project" value="InterPro"/>
</dbReference>
<evidence type="ECO:0000313" key="2">
    <source>
        <dbReference type="EMBL" id="NME87138.1"/>
    </source>
</evidence>
<organism evidence="2 3">
    <name type="scientific">Bacteroides eggerthii</name>
    <dbReference type="NCBI Taxonomy" id="28111"/>
    <lineage>
        <taxon>Bacteria</taxon>
        <taxon>Pseudomonadati</taxon>
        <taxon>Bacteroidota</taxon>
        <taxon>Bacteroidia</taxon>
        <taxon>Bacteroidales</taxon>
        <taxon>Bacteroidaceae</taxon>
        <taxon>Bacteroides</taxon>
    </lineage>
</organism>
<dbReference type="InterPro" id="IPR017946">
    <property type="entry name" value="PLC-like_Pdiesterase_TIM-brl"/>
</dbReference>
<sequence>PKAFELVFNNDGPEVLRLIDKVRSSGARIFINSLWPELCGGHDDDRAVELHEPDESWGWIIGRGAKLIQTDRPALLLDYLRAKKLHN</sequence>
<dbReference type="Proteomes" id="UP000520291">
    <property type="component" value="Unassembled WGS sequence"/>
</dbReference>
<dbReference type="Pfam" id="PF16387">
    <property type="entry name" value="DUF4996"/>
    <property type="match status" value="1"/>
</dbReference>
<accession>A0A7X9XJ64</accession>
<evidence type="ECO:0000313" key="3">
    <source>
        <dbReference type="Proteomes" id="UP000520291"/>
    </source>
</evidence>